<dbReference type="Gene3D" id="2.120.10.30">
    <property type="entry name" value="TolB, C-terminal domain"/>
    <property type="match status" value="1"/>
</dbReference>
<accession>A0A0G0NIF2</accession>
<dbReference type="PANTHER" id="PTHR36842">
    <property type="entry name" value="PROTEIN TOLB HOMOLOG"/>
    <property type="match status" value="1"/>
</dbReference>
<dbReference type="SUPFAM" id="SSF82171">
    <property type="entry name" value="DPP6 N-terminal domain-like"/>
    <property type="match status" value="1"/>
</dbReference>
<evidence type="ECO:0000313" key="3">
    <source>
        <dbReference type="Proteomes" id="UP000034048"/>
    </source>
</evidence>
<keyword evidence="1" id="KW-1133">Transmembrane helix</keyword>
<protein>
    <submittedName>
        <fullName evidence="2">Uncharacterized protein</fullName>
    </submittedName>
</protein>
<sequence length="419" mass="46599">MLNIKFDFKKLLLLLAIMLAIAVFVFILWRLFGPAPTDTTLTTDTGNLVIDPVTGLPISNLSDGGQVVTSGDDLPTAEDTITGATGDFLIDDLIETEVIRDNKISSATNHRVVDPTIGQDGSSVQYYNPLDGYFYRLNAQGEAELLSDQKFNQVRQVAWSPQQDKAVLYYPDGIKTIYDFQTDTQVTLPGYWDEFAWSPNGQQLAFKSLGYDAANRWLATMNSDGTGSQKIEKIGNNAEHVIVNWSPNNQIMATLDEGLDLNRKTVYLIGFNGENFKAITTQGRGFEYQWSPQGTTMLFSTYSDVNEYKPMLWRVDAQGDNIGNNLVPLGLETWSEKCTFTSNNEAYCAVPQTLERGAGLFPQTAKNTADDLYRVNLDSGTKVLLDSTSYNMQNLMVTSDQSSLYFTDSFTGRLHKIAL</sequence>
<dbReference type="Proteomes" id="UP000034048">
    <property type="component" value="Unassembled WGS sequence"/>
</dbReference>
<dbReference type="PATRIC" id="fig|1618634.3.peg.65"/>
<evidence type="ECO:0000256" key="1">
    <source>
        <dbReference type="SAM" id="Phobius"/>
    </source>
</evidence>
<dbReference type="AlphaFoldDB" id="A0A0G0NIF2"/>
<dbReference type="EMBL" id="LBWS01000005">
    <property type="protein sequence ID" value="KKR15283.1"/>
    <property type="molecule type" value="Genomic_DNA"/>
</dbReference>
<organism evidence="2 3">
    <name type="scientific">Candidatus Falkowbacteria bacterium GW2011_GWA2_39_24</name>
    <dbReference type="NCBI Taxonomy" id="1618634"/>
    <lineage>
        <taxon>Bacteria</taxon>
        <taxon>Candidatus Falkowiibacteriota</taxon>
    </lineage>
</organism>
<reference evidence="2 3" key="1">
    <citation type="journal article" date="2015" name="Nature">
        <title>rRNA introns, odd ribosomes, and small enigmatic genomes across a large radiation of phyla.</title>
        <authorList>
            <person name="Brown C.T."/>
            <person name="Hug L.A."/>
            <person name="Thomas B.C."/>
            <person name="Sharon I."/>
            <person name="Castelle C.J."/>
            <person name="Singh A."/>
            <person name="Wilkins M.J."/>
            <person name="Williams K.H."/>
            <person name="Banfield J.F."/>
        </authorList>
    </citation>
    <scope>NUCLEOTIDE SEQUENCE [LARGE SCALE GENOMIC DNA]</scope>
</reference>
<evidence type="ECO:0000313" key="2">
    <source>
        <dbReference type="EMBL" id="KKR15283.1"/>
    </source>
</evidence>
<proteinExistence type="predicted"/>
<dbReference type="InterPro" id="IPR011042">
    <property type="entry name" value="6-blade_b-propeller_TolB-like"/>
</dbReference>
<name>A0A0G0NIF2_9BACT</name>
<comment type="caution">
    <text evidence="2">The sequence shown here is derived from an EMBL/GenBank/DDBJ whole genome shotgun (WGS) entry which is preliminary data.</text>
</comment>
<keyword evidence="1" id="KW-0812">Transmembrane</keyword>
<keyword evidence="1" id="KW-0472">Membrane</keyword>
<dbReference type="PANTHER" id="PTHR36842:SF1">
    <property type="entry name" value="PROTEIN TOLB"/>
    <property type="match status" value="1"/>
</dbReference>
<feature type="transmembrane region" description="Helical" evidence="1">
    <location>
        <begin position="12"/>
        <end position="32"/>
    </location>
</feature>
<gene>
    <name evidence="2" type="ORF">UT42_C0005G0003</name>
</gene>